<dbReference type="AlphaFoldDB" id="A0A931H1S5"/>
<evidence type="ECO:0000313" key="2">
    <source>
        <dbReference type="Proteomes" id="UP000651050"/>
    </source>
</evidence>
<name>A0A931H1S5_9BURK</name>
<proteinExistence type="predicted"/>
<keyword evidence="2" id="KW-1185">Reference proteome</keyword>
<organism evidence="1 2">
    <name type="scientific">Caenimonas aquaedulcis</name>
    <dbReference type="NCBI Taxonomy" id="2793270"/>
    <lineage>
        <taxon>Bacteria</taxon>
        <taxon>Pseudomonadati</taxon>
        <taxon>Pseudomonadota</taxon>
        <taxon>Betaproteobacteria</taxon>
        <taxon>Burkholderiales</taxon>
        <taxon>Comamonadaceae</taxon>
        <taxon>Caenimonas</taxon>
    </lineage>
</organism>
<sequence length="75" mass="8204">MPQHLKAAIDAWHMADADARAAEALLNQAWEHQLQQGTPVPPDLVDAVKKARKKANELLSTATDLMSPDHSKGRP</sequence>
<evidence type="ECO:0000313" key="1">
    <source>
        <dbReference type="EMBL" id="MBG9386982.1"/>
    </source>
</evidence>
<comment type="caution">
    <text evidence="1">The sequence shown here is derived from an EMBL/GenBank/DDBJ whole genome shotgun (WGS) entry which is preliminary data.</text>
</comment>
<dbReference type="RefSeq" id="WP_196984936.1">
    <property type="nucleotide sequence ID" value="NZ_JADWYS010000001.1"/>
</dbReference>
<reference evidence="1" key="1">
    <citation type="submission" date="2020-11" db="EMBL/GenBank/DDBJ databases">
        <title>Bacterial whole genome sequence for Caenimonas sp. DR4.4.</title>
        <authorList>
            <person name="Le V."/>
            <person name="Ko S.-R."/>
            <person name="Ahn C.-Y."/>
            <person name="Oh H.-M."/>
        </authorList>
    </citation>
    <scope>NUCLEOTIDE SEQUENCE</scope>
    <source>
        <strain evidence="1">DR4.4</strain>
    </source>
</reference>
<dbReference type="Proteomes" id="UP000651050">
    <property type="component" value="Unassembled WGS sequence"/>
</dbReference>
<dbReference type="EMBL" id="JADWYS010000001">
    <property type="protein sequence ID" value="MBG9386982.1"/>
    <property type="molecule type" value="Genomic_DNA"/>
</dbReference>
<accession>A0A931H1S5</accession>
<protein>
    <submittedName>
        <fullName evidence="1">Uncharacterized protein</fullName>
    </submittedName>
</protein>
<gene>
    <name evidence="1" type="ORF">I5803_02995</name>
</gene>